<dbReference type="Gene3D" id="3.30.70.270">
    <property type="match status" value="1"/>
</dbReference>
<evidence type="ECO:0000259" key="1">
    <source>
        <dbReference type="PROSITE" id="PS50112"/>
    </source>
</evidence>
<dbReference type="CDD" id="cd01948">
    <property type="entry name" value="EAL"/>
    <property type="match status" value="1"/>
</dbReference>
<dbReference type="InterPro" id="IPR001610">
    <property type="entry name" value="PAC"/>
</dbReference>
<dbReference type="Gene3D" id="3.30.450.40">
    <property type="match status" value="1"/>
</dbReference>
<feature type="domain" description="PAS" evidence="1">
    <location>
        <begin position="28"/>
        <end position="66"/>
    </location>
</feature>
<dbReference type="SUPFAM" id="SSF141868">
    <property type="entry name" value="EAL domain-like"/>
    <property type="match status" value="1"/>
</dbReference>
<dbReference type="Gene3D" id="3.20.20.450">
    <property type="entry name" value="EAL domain"/>
    <property type="match status" value="1"/>
</dbReference>
<dbReference type="Gene3D" id="3.30.450.20">
    <property type="entry name" value="PAS domain"/>
    <property type="match status" value="1"/>
</dbReference>
<feature type="domain" description="PAC" evidence="2">
    <location>
        <begin position="95"/>
        <end position="146"/>
    </location>
</feature>
<dbReference type="InterPro" id="IPR029016">
    <property type="entry name" value="GAF-like_dom_sf"/>
</dbReference>
<dbReference type="PANTHER" id="PTHR44757">
    <property type="entry name" value="DIGUANYLATE CYCLASE DGCP"/>
    <property type="match status" value="1"/>
</dbReference>
<dbReference type="Pfam" id="PF13426">
    <property type="entry name" value="PAS_9"/>
    <property type="match status" value="1"/>
</dbReference>
<proteinExistence type="predicted"/>
<dbReference type="CDD" id="cd00130">
    <property type="entry name" value="PAS"/>
    <property type="match status" value="1"/>
</dbReference>
<gene>
    <name evidence="5" type="ORF">PQU92_03720</name>
</gene>
<feature type="domain" description="EAL" evidence="3">
    <location>
        <begin position="483"/>
        <end position="740"/>
    </location>
</feature>
<reference evidence="5 6" key="1">
    <citation type="submission" date="2023-01" db="EMBL/GenBank/DDBJ databases">
        <title>Novel species of the genus Asticcacaulis isolated from rivers.</title>
        <authorList>
            <person name="Lu H."/>
        </authorList>
    </citation>
    <scope>NUCLEOTIDE SEQUENCE [LARGE SCALE GENOMIC DNA]</scope>
    <source>
        <strain evidence="5 6">BYS171W</strain>
    </source>
</reference>
<evidence type="ECO:0000259" key="2">
    <source>
        <dbReference type="PROSITE" id="PS50113"/>
    </source>
</evidence>
<dbReference type="SUPFAM" id="SSF55785">
    <property type="entry name" value="PYP-like sensor domain (PAS domain)"/>
    <property type="match status" value="1"/>
</dbReference>
<dbReference type="NCBIfam" id="TIGR00229">
    <property type="entry name" value="sensory_box"/>
    <property type="match status" value="1"/>
</dbReference>
<dbReference type="CDD" id="cd01949">
    <property type="entry name" value="GGDEF"/>
    <property type="match status" value="1"/>
</dbReference>
<dbReference type="InterPro" id="IPR029787">
    <property type="entry name" value="Nucleotide_cyclase"/>
</dbReference>
<dbReference type="InterPro" id="IPR000160">
    <property type="entry name" value="GGDEF_dom"/>
</dbReference>
<dbReference type="InterPro" id="IPR052155">
    <property type="entry name" value="Biofilm_reg_signaling"/>
</dbReference>
<dbReference type="Proteomes" id="UP001214854">
    <property type="component" value="Unassembled WGS sequence"/>
</dbReference>
<organism evidence="5 6">
    <name type="scientific">Asticcacaulis aquaticus</name>
    <dbReference type="NCBI Taxonomy" id="2984212"/>
    <lineage>
        <taxon>Bacteria</taxon>
        <taxon>Pseudomonadati</taxon>
        <taxon>Pseudomonadota</taxon>
        <taxon>Alphaproteobacteria</taxon>
        <taxon>Caulobacterales</taxon>
        <taxon>Caulobacteraceae</taxon>
        <taxon>Asticcacaulis</taxon>
    </lineage>
</organism>
<dbReference type="SMART" id="SM00091">
    <property type="entry name" value="PAS"/>
    <property type="match status" value="1"/>
</dbReference>
<dbReference type="InterPro" id="IPR043128">
    <property type="entry name" value="Rev_trsase/Diguanyl_cyclase"/>
</dbReference>
<sequence length="745" mass="82048">MSAFPAALPMPLPIPSGPEEMALLKGVAIEEIDTAVIITDAGGRFLYLNPRFSELTGYQPDDVTGRAIPDLCARHSASCGHIQDILSRVRLKRQYSGEVLIHNKDGHPMWVELNATAVRDAHKRQRLIATVTDITYAKLHDTLQRKVLEALLEDRPLVDTLNLICHEVETLLHGVTMSVLRIVDDRLVPLAGPNLPDWYNNAINGVPVGPDQGSCGTAAFRGEPVLVNDIPTDPLWSEYRKAVAPLGFRACWSTPIKDKSGTVVGTFAFYAPKPLVLNTFTQSMVDICSRLCSLAFEKCAFQDRIQFLAHHDALTGLPNRAFFQARLAEEATRATRQKTQLALHIIDLDRFKEVNDTLGHPVGDEVLKTVARTLRTHAAPGDVTARLGGDEFVFLQVGITDRAQAELRATQLIDGIRETLSAQFDHHGPQTSASAGFALFPDEAPSFDHLIRHADMALYRAKTEGRNRWRAFDATMAQALLYRRRLESDLRDALAADGEGLSLVYQPQFCLNDSRIIGYEALARWKHPSFGAIPPAEFIPIAEEAGMIAELGEWILNRACDAARAWADDLTIAVNLSPAQIFEGDLTAFVKATLDRTGLDPARLELEVTEGVLIDNPERALHVLHGLKDLGVRISMDDFGTGYSSLSYLQTFPFDAIKIDRSFTQGLDETRSKTGLHAEAIVRAVIGLGHAIGIPVIAEGVETQTQFDRLKALKCDAVQGYLIGKPMPHLIDPLPEFDTKIVRIA</sequence>
<keyword evidence="6" id="KW-1185">Reference proteome</keyword>
<dbReference type="Pfam" id="PF00563">
    <property type="entry name" value="EAL"/>
    <property type="match status" value="1"/>
</dbReference>
<evidence type="ECO:0000259" key="3">
    <source>
        <dbReference type="PROSITE" id="PS50883"/>
    </source>
</evidence>
<dbReference type="InterPro" id="IPR001633">
    <property type="entry name" value="EAL_dom"/>
</dbReference>
<dbReference type="InterPro" id="IPR003018">
    <property type="entry name" value="GAF"/>
</dbReference>
<dbReference type="PANTHER" id="PTHR44757:SF4">
    <property type="entry name" value="DIGUANYLATE CYCLASE DGCE-RELATED"/>
    <property type="match status" value="1"/>
</dbReference>
<dbReference type="RefSeq" id="WP_272746860.1">
    <property type="nucleotide sequence ID" value="NZ_JAQQKX010000002.1"/>
</dbReference>
<feature type="domain" description="GGDEF" evidence="4">
    <location>
        <begin position="339"/>
        <end position="474"/>
    </location>
</feature>
<dbReference type="SMART" id="SM00267">
    <property type="entry name" value="GGDEF"/>
    <property type="match status" value="1"/>
</dbReference>
<accession>A0ABT5HQM8</accession>
<evidence type="ECO:0000313" key="5">
    <source>
        <dbReference type="EMBL" id="MDC7682368.1"/>
    </source>
</evidence>
<dbReference type="SUPFAM" id="SSF55073">
    <property type="entry name" value="Nucleotide cyclase"/>
    <property type="match status" value="1"/>
</dbReference>
<evidence type="ECO:0000259" key="4">
    <source>
        <dbReference type="PROSITE" id="PS50887"/>
    </source>
</evidence>
<evidence type="ECO:0000313" key="6">
    <source>
        <dbReference type="Proteomes" id="UP001214854"/>
    </source>
</evidence>
<dbReference type="PROSITE" id="PS50887">
    <property type="entry name" value="GGDEF"/>
    <property type="match status" value="1"/>
</dbReference>
<dbReference type="InterPro" id="IPR035919">
    <property type="entry name" value="EAL_sf"/>
</dbReference>
<comment type="caution">
    <text evidence="5">The sequence shown here is derived from an EMBL/GenBank/DDBJ whole genome shotgun (WGS) entry which is preliminary data.</text>
</comment>
<dbReference type="InterPro" id="IPR035965">
    <property type="entry name" value="PAS-like_dom_sf"/>
</dbReference>
<dbReference type="PROSITE" id="PS50883">
    <property type="entry name" value="EAL"/>
    <property type="match status" value="1"/>
</dbReference>
<dbReference type="SUPFAM" id="SSF55781">
    <property type="entry name" value="GAF domain-like"/>
    <property type="match status" value="1"/>
</dbReference>
<dbReference type="NCBIfam" id="TIGR00254">
    <property type="entry name" value="GGDEF"/>
    <property type="match status" value="1"/>
</dbReference>
<dbReference type="InterPro" id="IPR012226">
    <property type="entry name" value="Diguanyl_cyclase/Pdiesterase"/>
</dbReference>
<dbReference type="EMBL" id="JAQQKX010000002">
    <property type="protein sequence ID" value="MDC7682368.1"/>
    <property type="molecule type" value="Genomic_DNA"/>
</dbReference>
<dbReference type="SMART" id="SM00052">
    <property type="entry name" value="EAL"/>
    <property type="match status" value="1"/>
</dbReference>
<dbReference type="PIRSF" id="PIRSF005925">
    <property type="entry name" value="Dos"/>
    <property type="match status" value="1"/>
</dbReference>
<dbReference type="Pfam" id="PF00990">
    <property type="entry name" value="GGDEF"/>
    <property type="match status" value="1"/>
</dbReference>
<dbReference type="PROSITE" id="PS50113">
    <property type="entry name" value="PAC"/>
    <property type="match status" value="1"/>
</dbReference>
<dbReference type="PROSITE" id="PS50112">
    <property type="entry name" value="PAS"/>
    <property type="match status" value="1"/>
</dbReference>
<name>A0ABT5HQM8_9CAUL</name>
<dbReference type="Pfam" id="PF13185">
    <property type="entry name" value="GAF_2"/>
    <property type="match status" value="1"/>
</dbReference>
<dbReference type="InterPro" id="IPR000700">
    <property type="entry name" value="PAS-assoc_C"/>
</dbReference>
<dbReference type="InterPro" id="IPR000014">
    <property type="entry name" value="PAS"/>
</dbReference>
<protein>
    <submittedName>
        <fullName evidence="5">EAL domain-containing protein</fullName>
    </submittedName>
</protein>
<dbReference type="SMART" id="SM00086">
    <property type="entry name" value="PAC"/>
    <property type="match status" value="1"/>
</dbReference>